<dbReference type="PANTHER" id="PTHR12398:SF20">
    <property type="entry name" value="PROTEIN PHOSPHATASE 1 REGULATORY INHIBITOR SUBUNIT 2"/>
    <property type="match status" value="1"/>
</dbReference>
<keyword evidence="3" id="KW-1185">Reference proteome</keyword>
<dbReference type="OrthoDB" id="551302at2759"/>
<feature type="compositionally biased region" description="Gly residues" evidence="1">
    <location>
        <begin position="110"/>
        <end position="120"/>
    </location>
</feature>
<dbReference type="InterPro" id="IPR007062">
    <property type="entry name" value="PPI-2"/>
</dbReference>
<feature type="region of interest" description="Disordered" evidence="1">
    <location>
        <begin position="150"/>
        <end position="263"/>
    </location>
</feature>
<feature type="region of interest" description="Disordered" evidence="1">
    <location>
        <begin position="81"/>
        <end position="135"/>
    </location>
</feature>
<dbReference type="Pfam" id="PF04979">
    <property type="entry name" value="IPP-2"/>
    <property type="match status" value="1"/>
</dbReference>
<proteinExistence type="predicted"/>
<comment type="caution">
    <text evidence="2">The sequence shown here is derived from an EMBL/GenBank/DDBJ whole genome shotgun (WGS) entry which is preliminary data.</text>
</comment>
<dbReference type="EMBL" id="JANBUL010000166">
    <property type="protein sequence ID" value="KAJ2779720.1"/>
    <property type="molecule type" value="Genomic_DNA"/>
</dbReference>
<evidence type="ECO:0000256" key="1">
    <source>
        <dbReference type="SAM" id="MobiDB-lite"/>
    </source>
</evidence>
<gene>
    <name evidence="2" type="ORF">H4R18_003860</name>
</gene>
<feature type="region of interest" description="Disordered" evidence="1">
    <location>
        <begin position="1"/>
        <end position="30"/>
    </location>
</feature>
<dbReference type="GO" id="GO:0004864">
    <property type="term" value="F:protein phosphatase inhibitor activity"/>
    <property type="evidence" value="ECO:0007669"/>
    <property type="project" value="InterPro"/>
</dbReference>
<reference evidence="2" key="1">
    <citation type="submission" date="2022-07" db="EMBL/GenBank/DDBJ databases">
        <title>Phylogenomic reconstructions and comparative analyses of Kickxellomycotina fungi.</title>
        <authorList>
            <person name="Reynolds N.K."/>
            <person name="Stajich J.E."/>
            <person name="Barry K."/>
            <person name="Grigoriev I.V."/>
            <person name="Crous P."/>
            <person name="Smith M.E."/>
        </authorList>
    </citation>
    <scope>NUCLEOTIDE SEQUENCE</scope>
    <source>
        <strain evidence="2">NBRC 105414</strain>
    </source>
</reference>
<accession>A0A9W8H6L4</accession>
<protein>
    <recommendedName>
        <fullName evidence="4">Protein phosphatase inhibitor 2 (IPP-2)</fullName>
    </recommendedName>
</protein>
<feature type="compositionally biased region" description="Low complexity" evidence="1">
    <location>
        <begin position="177"/>
        <end position="187"/>
    </location>
</feature>
<evidence type="ECO:0000313" key="3">
    <source>
        <dbReference type="Proteomes" id="UP001140217"/>
    </source>
</evidence>
<sequence>MAHPADFDCGGPKPKGILKKATDAPAHSETARLRWDEENLKLTEEQKDSRMKVLEPPTPYIRYRTEEEADWQEEMEVLRLASRSSSAASSPRRTQVVAPSGWESDEDHGMAGGAGAGGDGTDMEEVEPESAKTEQFRRLRKLHYHLEGRFVHKDVLDIDDSDSSLGAHSEPADSSDDAAAAAAAAPRPRARSRAQHPNGASPLGAGRGPGAVAGASGTGTETGAHGGAASDGVSAPSSAAAAAPGAPRPPMDVDETNASEMEL</sequence>
<feature type="compositionally biased region" description="Low complexity" evidence="1">
    <location>
        <begin position="212"/>
        <end position="245"/>
    </location>
</feature>
<evidence type="ECO:0008006" key="4">
    <source>
        <dbReference type="Google" id="ProtNLM"/>
    </source>
</evidence>
<feature type="compositionally biased region" description="Acidic residues" evidence="1">
    <location>
        <begin position="252"/>
        <end position="263"/>
    </location>
</feature>
<dbReference type="AlphaFoldDB" id="A0A9W8H6L4"/>
<name>A0A9W8H6L4_9FUNG</name>
<dbReference type="GO" id="GO:0009966">
    <property type="term" value="P:regulation of signal transduction"/>
    <property type="evidence" value="ECO:0007669"/>
    <property type="project" value="InterPro"/>
</dbReference>
<dbReference type="PANTHER" id="PTHR12398">
    <property type="entry name" value="PROTEIN PHOSPHATASE INHIBITOR"/>
    <property type="match status" value="1"/>
</dbReference>
<organism evidence="2 3">
    <name type="scientific">Coemansia javaensis</name>
    <dbReference type="NCBI Taxonomy" id="2761396"/>
    <lineage>
        <taxon>Eukaryota</taxon>
        <taxon>Fungi</taxon>
        <taxon>Fungi incertae sedis</taxon>
        <taxon>Zoopagomycota</taxon>
        <taxon>Kickxellomycotina</taxon>
        <taxon>Kickxellomycetes</taxon>
        <taxon>Kickxellales</taxon>
        <taxon>Kickxellaceae</taxon>
        <taxon>Coemansia</taxon>
    </lineage>
</organism>
<evidence type="ECO:0000313" key="2">
    <source>
        <dbReference type="EMBL" id="KAJ2779720.1"/>
    </source>
</evidence>
<feature type="compositionally biased region" description="Low complexity" evidence="1">
    <location>
        <begin position="81"/>
        <end position="93"/>
    </location>
</feature>
<dbReference type="Proteomes" id="UP001140217">
    <property type="component" value="Unassembled WGS sequence"/>
</dbReference>